<evidence type="ECO:0000313" key="1">
    <source>
        <dbReference type="EMBL" id="RKO68827.1"/>
    </source>
</evidence>
<proteinExistence type="predicted"/>
<dbReference type="RefSeq" id="WP_121126868.1">
    <property type="nucleotide sequence ID" value="NZ_RBWS01000025.1"/>
</dbReference>
<comment type="caution">
    <text evidence="1">The sequence shown here is derived from an EMBL/GenBank/DDBJ whole genome shotgun (WGS) entry which is preliminary data.</text>
</comment>
<gene>
    <name evidence="1" type="ORF">D7322_24775</name>
</gene>
<keyword evidence="2" id="KW-1185">Reference proteome</keyword>
<dbReference type="EMBL" id="RBWS01000025">
    <property type="protein sequence ID" value="RKO68827.1"/>
    <property type="molecule type" value="Genomic_DNA"/>
</dbReference>
<evidence type="ECO:0000313" key="2">
    <source>
        <dbReference type="Proteomes" id="UP000282423"/>
    </source>
</evidence>
<protein>
    <submittedName>
        <fullName evidence="1">Uncharacterized protein</fullName>
    </submittedName>
</protein>
<dbReference type="OrthoDB" id="713734at2"/>
<sequence>MTKFKLPFYLIGAGLFFAAGVIPSSWTTAPVQDRTNANYLHLEALDHPIQDGLSTRLFFPASTKEQLANHLNNNSCSSETYVKADFCTRLCHTFQYGISL</sequence>
<dbReference type="AlphaFoldDB" id="A0A420VRE4"/>
<dbReference type="Proteomes" id="UP000282423">
    <property type="component" value="Unassembled WGS sequence"/>
</dbReference>
<name>A0A420VRE4_9SPHI</name>
<organism evidence="1 2">
    <name type="scientific">Sphingobacterium puteale</name>
    <dbReference type="NCBI Taxonomy" id="2420510"/>
    <lineage>
        <taxon>Bacteria</taxon>
        <taxon>Pseudomonadati</taxon>
        <taxon>Bacteroidota</taxon>
        <taxon>Sphingobacteriia</taxon>
        <taxon>Sphingobacteriales</taxon>
        <taxon>Sphingobacteriaceae</taxon>
        <taxon>Sphingobacterium</taxon>
    </lineage>
</organism>
<reference evidence="1 2" key="1">
    <citation type="submission" date="2018-10" db="EMBL/GenBank/DDBJ databases">
        <title>Sphingobacterium sp. M05W1-28.</title>
        <authorList>
            <person name="Cai H."/>
        </authorList>
    </citation>
    <scope>NUCLEOTIDE SEQUENCE [LARGE SCALE GENOMIC DNA]</scope>
    <source>
        <strain evidence="1 2">M05W1-28</strain>
    </source>
</reference>
<accession>A0A420VRE4</accession>